<evidence type="ECO:0000313" key="1">
    <source>
        <dbReference type="EMBL" id="NMD99691.1"/>
    </source>
</evidence>
<dbReference type="Proteomes" id="UP000543804">
    <property type="component" value="Unassembled WGS sequence"/>
</dbReference>
<protein>
    <submittedName>
        <fullName evidence="1">Uncharacterized protein</fullName>
    </submittedName>
</protein>
<gene>
    <name evidence="1" type="ORF">HF878_09520</name>
</gene>
<reference evidence="1 2" key="1">
    <citation type="submission" date="2020-04" db="EMBL/GenBank/DDBJ databases">
        <authorList>
            <person name="Hitch T.C.A."/>
            <person name="Wylensek D."/>
            <person name="Clavel T."/>
        </authorList>
    </citation>
    <scope>NUCLEOTIDE SEQUENCE [LARGE SCALE GENOMIC DNA]</scope>
    <source>
        <strain evidence="1 2">PG-130-P53-12</strain>
    </source>
</reference>
<name>A0A848BF98_9FIRM</name>
<dbReference type="AlphaFoldDB" id="A0A848BF98"/>
<dbReference type="EMBL" id="JABAFA010000048">
    <property type="protein sequence ID" value="NMD99691.1"/>
    <property type="molecule type" value="Genomic_DNA"/>
</dbReference>
<keyword evidence="2" id="KW-1185">Reference proteome</keyword>
<accession>A0A848BF98</accession>
<organism evidence="1 2">
    <name type="scientific">Selenomonas bovis</name>
    <dbReference type="NCBI Taxonomy" id="416586"/>
    <lineage>
        <taxon>Bacteria</taxon>
        <taxon>Bacillati</taxon>
        <taxon>Bacillota</taxon>
        <taxon>Negativicutes</taxon>
        <taxon>Selenomonadales</taxon>
        <taxon>Selenomonadaceae</taxon>
        <taxon>Selenomonas</taxon>
    </lineage>
</organism>
<comment type="caution">
    <text evidence="1">The sequence shown here is derived from an EMBL/GenBank/DDBJ whole genome shotgun (WGS) entry which is preliminary data.</text>
</comment>
<sequence>MGFWIVGQMKDGTFVKYKQPNSFPNVGKPHVYRIEANGDTLKLTGSVEYWPEGATYGYQRKFAVDYQANLFWDESADWFGEERIV</sequence>
<proteinExistence type="predicted"/>
<evidence type="ECO:0000313" key="2">
    <source>
        <dbReference type="Proteomes" id="UP000543804"/>
    </source>
</evidence>